<dbReference type="Proteomes" id="UP000239156">
    <property type="component" value="Unassembled WGS sequence"/>
</dbReference>
<dbReference type="Gene3D" id="2.60.40.3960">
    <property type="entry name" value="Velvet domain"/>
    <property type="match status" value="1"/>
</dbReference>
<name>A0A2S4UV19_9BASI</name>
<organism evidence="2 3">
    <name type="scientific">Puccinia striiformis</name>
    <dbReference type="NCBI Taxonomy" id="27350"/>
    <lineage>
        <taxon>Eukaryota</taxon>
        <taxon>Fungi</taxon>
        <taxon>Dikarya</taxon>
        <taxon>Basidiomycota</taxon>
        <taxon>Pucciniomycotina</taxon>
        <taxon>Pucciniomycetes</taxon>
        <taxon>Pucciniales</taxon>
        <taxon>Pucciniaceae</taxon>
        <taxon>Puccinia</taxon>
    </lineage>
</organism>
<feature type="domain" description="Velvet" evidence="1">
    <location>
        <begin position="54"/>
        <end position="229"/>
    </location>
</feature>
<proteinExistence type="predicted"/>
<dbReference type="InterPro" id="IPR037525">
    <property type="entry name" value="Velvet_dom"/>
</dbReference>
<evidence type="ECO:0000313" key="2">
    <source>
        <dbReference type="EMBL" id="POW01051.1"/>
    </source>
</evidence>
<dbReference type="EMBL" id="PKSL01000166">
    <property type="protein sequence ID" value="POW01051.1"/>
    <property type="molecule type" value="Genomic_DNA"/>
</dbReference>
<keyword evidence="3" id="KW-1185">Reference proteome</keyword>
<dbReference type="VEuPathDB" id="FungiDB:PSTT_12775"/>
<reference evidence="2" key="1">
    <citation type="submission" date="2017-12" db="EMBL/GenBank/DDBJ databases">
        <title>Gene loss provides genomic basis for host adaptation in cereal stripe rust fungi.</title>
        <authorList>
            <person name="Xia C."/>
        </authorList>
    </citation>
    <scope>NUCLEOTIDE SEQUENCE [LARGE SCALE GENOMIC DNA]</scope>
    <source>
        <strain evidence="2">93-210</strain>
    </source>
</reference>
<sequence length="233" mass="25926">MKPAFQNYAERGYLYFLAVVEYGSRARPTEGFASGYSSSYGKTRLEGSSIPKCRVSVEYVLRFIQQPRFGAVTLPDAHGNYLGLPVAPAPVIEVRRFVNGSPVALEVADARRLLLFPHLIKLGDNGEPNTERPSLGLGFDPPKEAIRDVPPESGEGRWLFVFDDIGVIEIGRYHLTSRFPGQHDPPPPLNQIGSDEFEVVASGDWPLDQEYYTDLSARLNREHGHINIYGGPR</sequence>
<evidence type="ECO:0000259" key="1">
    <source>
        <dbReference type="PROSITE" id="PS51821"/>
    </source>
</evidence>
<gene>
    <name evidence="2" type="ORF">PSTT_12775</name>
</gene>
<dbReference type="PROSITE" id="PS51821">
    <property type="entry name" value="VELVET"/>
    <property type="match status" value="1"/>
</dbReference>
<protein>
    <recommendedName>
        <fullName evidence="1">Velvet domain-containing protein</fullName>
    </recommendedName>
</protein>
<accession>A0A2S4UV19</accession>
<dbReference type="AlphaFoldDB" id="A0A2S4UV19"/>
<dbReference type="InterPro" id="IPR038491">
    <property type="entry name" value="Velvet_dom_sf"/>
</dbReference>
<dbReference type="VEuPathDB" id="FungiDB:PSHT_10598"/>
<comment type="caution">
    <text evidence="2">The sequence shown here is derived from an EMBL/GenBank/DDBJ whole genome shotgun (WGS) entry which is preliminary data.</text>
</comment>
<evidence type="ECO:0000313" key="3">
    <source>
        <dbReference type="Proteomes" id="UP000239156"/>
    </source>
</evidence>